<evidence type="ECO:0000313" key="7">
    <source>
        <dbReference type="EMBL" id="KAJ7768696.1"/>
    </source>
</evidence>
<accession>A0AAD7JSQ8</accession>
<feature type="transmembrane region" description="Helical" evidence="6">
    <location>
        <begin position="310"/>
        <end position="333"/>
    </location>
</feature>
<dbReference type="PANTHER" id="PTHR15549:SF26">
    <property type="entry name" value="AXIAL BUDDING PATTERN PROTEIN 2-RELATED"/>
    <property type="match status" value="1"/>
</dbReference>
<dbReference type="CDD" id="cd12087">
    <property type="entry name" value="TM_EGFR-like"/>
    <property type="match status" value="1"/>
</dbReference>
<gene>
    <name evidence="7" type="ORF">DFH07DRAFT_301220</name>
</gene>
<feature type="region of interest" description="Disordered" evidence="5">
    <location>
        <begin position="278"/>
        <end position="301"/>
    </location>
</feature>
<keyword evidence="3 6" id="KW-1133">Transmembrane helix</keyword>
<protein>
    <recommendedName>
        <fullName evidence="9">Transmembrane protein</fullName>
    </recommendedName>
</protein>
<keyword evidence="8" id="KW-1185">Reference proteome</keyword>
<dbReference type="AlphaFoldDB" id="A0AAD7JSQ8"/>
<evidence type="ECO:0000256" key="6">
    <source>
        <dbReference type="SAM" id="Phobius"/>
    </source>
</evidence>
<comment type="subcellular location">
    <subcellularLocation>
        <location evidence="1">Membrane</location>
        <topology evidence="1">Single-pass membrane protein</topology>
    </subcellularLocation>
</comment>
<evidence type="ECO:0000256" key="1">
    <source>
        <dbReference type="ARBA" id="ARBA00004167"/>
    </source>
</evidence>
<feature type="compositionally biased region" description="Pro residues" evidence="5">
    <location>
        <begin position="453"/>
        <end position="464"/>
    </location>
</feature>
<evidence type="ECO:0000256" key="4">
    <source>
        <dbReference type="ARBA" id="ARBA00023136"/>
    </source>
</evidence>
<feature type="region of interest" description="Disordered" evidence="5">
    <location>
        <begin position="510"/>
        <end position="537"/>
    </location>
</feature>
<evidence type="ECO:0000256" key="2">
    <source>
        <dbReference type="ARBA" id="ARBA00022692"/>
    </source>
</evidence>
<evidence type="ECO:0008006" key="9">
    <source>
        <dbReference type="Google" id="ProtNLM"/>
    </source>
</evidence>
<dbReference type="EMBL" id="JARJLG010000027">
    <property type="protein sequence ID" value="KAJ7768696.1"/>
    <property type="molecule type" value="Genomic_DNA"/>
</dbReference>
<evidence type="ECO:0000313" key="8">
    <source>
        <dbReference type="Proteomes" id="UP001215280"/>
    </source>
</evidence>
<reference evidence="7" key="1">
    <citation type="submission" date="2023-03" db="EMBL/GenBank/DDBJ databases">
        <title>Massive genome expansion in bonnet fungi (Mycena s.s.) driven by repeated elements and novel gene families across ecological guilds.</title>
        <authorList>
            <consortium name="Lawrence Berkeley National Laboratory"/>
            <person name="Harder C.B."/>
            <person name="Miyauchi S."/>
            <person name="Viragh M."/>
            <person name="Kuo A."/>
            <person name="Thoen E."/>
            <person name="Andreopoulos B."/>
            <person name="Lu D."/>
            <person name="Skrede I."/>
            <person name="Drula E."/>
            <person name="Henrissat B."/>
            <person name="Morin E."/>
            <person name="Kohler A."/>
            <person name="Barry K."/>
            <person name="LaButti K."/>
            <person name="Morin E."/>
            <person name="Salamov A."/>
            <person name="Lipzen A."/>
            <person name="Mereny Z."/>
            <person name="Hegedus B."/>
            <person name="Baldrian P."/>
            <person name="Stursova M."/>
            <person name="Weitz H."/>
            <person name="Taylor A."/>
            <person name="Grigoriev I.V."/>
            <person name="Nagy L.G."/>
            <person name="Martin F."/>
            <person name="Kauserud H."/>
        </authorList>
    </citation>
    <scope>NUCLEOTIDE SEQUENCE</scope>
    <source>
        <strain evidence="7">CBHHK188m</strain>
    </source>
</reference>
<evidence type="ECO:0000256" key="5">
    <source>
        <dbReference type="SAM" id="MobiDB-lite"/>
    </source>
</evidence>
<sequence length="537" mass="55885">MATTTPRRIVVDDTDPTIQYSTGWFVADPTKLNTLGNYGPVYNSSSHATSTSGSTLTFPFNGTSITVMGTIDITTDTTTNTTDPTWTCYVDEIPISNPNPTFAFPENNWPLCNLAAVAGGAHTLTIQVTSKGQPFYFDNLLYTPLPSVAQESAVLEYTNMDSSVSFGSGWAPWGAQNVTQTPGAQVALNFHGTSVSLFGYVPTELPHNASSASYTIDGGPPVNFALNGLPAQSATVYNTLFLTTNTLTPETHNLVVSYDGDSAETPLVVGSFFVTNVSTPSSSTTTTSASSTASADLSTTPAAATKSTPVGAIAGGIVGCVAVLALIVGLVFWCRRRRRSVAADTRRTSANPFTMAAAETLPASVAGAQYASTSSALYSSTGGAQYSYSAVGSQHARPETLGSSSMYPDAPGAGPAYPYMRPASPHPPTDAASSYGGASHAHNLSGSYTSGSDPPPGAGYPTPTPSETSRKYQRELAATAAFMNMPLAPLRASGPRAVVLRHHQDSGVRLNSASSLGVPLPEPEPEIVELPPGYSRE</sequence>
<evidence type="ECO:0000256" key="3">
    <source>
        <dbReference type="ARBA" id="ARBA00022989"/>
    </source>
</evidence>
<dbReference type="PANTHER" id="PTHR15549">
    <property type="entry name" value="PAIRED IMMUNOGLOBULIN-LIKE TYPE 2 RECEPTOR"/>
    <property type="match status" value="1"/>
</dbReference>
<feature type="compositionally biased region" description="Low complexity" evidence="5">
    <location>
        <begin position="528"/>
        <end position="537"/>
    </location>
</feature>
<keyword evidence="4 6" id="KW-0472">Membrane</keyword>
<feature type="compositionally biased region" description="Low complexity" evidence="5">
    <location>
        <begin position="431"/>
        <end position="442"/>
    </location>
</feature>
<dbReference type="Proteomes" id="UP001215280">
    <property type="component" value="Unassembled WGS sequence"/>
</dbReference>
<dbReference type="InterPro" id="IPR051694">
    <property type="entry name" value="Immunoregulatory_rcpt-like"/>
</dbReference>
<name>A0AAD7JSQ8_9AGAR</name>
<keyword evidence="2 6" id="KW-0812">Transmembrane</keyword>
<dbReference type="GO" id="GO:0016020">
    <property type="term" value="C:membrane"/>
    <property type="evidence" value="ECO:0007669"/>
    <property type="project" value="UniProtKB-SubCell"/>
</dbReference>
<dbReference type="Gene3D" id="2.60.120.260">
    <property type="entry name" value="Galactose-binding domain-like"/>
    <property type="match status" value="2"/>
</dbReference>
<comment type="caution">
    <text evidence="7">The sequence shown here is derived from an EMBL/GenBank/DDBJ whole genome shotgun (WGS) entry which is preliminary data.</text>
</comment>
<dbReference type="GO" id="GO:0071944">
    <property type="term" value="C:cell periphery"/>
    <property type="evidence" value="ECO:0007669"/>
    <property type="project" value="UniProtKB-ARBA"/>
</dbReference>
<organism evidence="7 8">
    <name type="scientific">Mycena maculata</name>
    <dbReference type="NCBI Taxonomy" id="230809"/>
    <lineage>
        <taxon>Eukaryota</taxon>
        <taxon>Fungi</taxon>
        <taxon>Dikarya</taxon>
        <taxon>Basidiomycota</taxon>
        <taxon>Agaricomycotina</taxon>
        <taxon>Agaricomycetes</taxon>
        <taxon>Agaricomycetidae</taxon>
        <taxon>Agaricales</taxon>
        <taxon>Marasmiineae</taxon>
        <taxon>Mycenaceae</taxon>
        <taxon>Mycena</taxon>
    </lineage>
</organism>
<feature type="region of interest" description="Disordered" evidence="5">
    <location>
        <begin position="417"/>
        <end position="471"/>
    </location>
</feature>
<proteinExistence type="predicted"/>